<keyword evidence="5" id="KW-1185">Reference proteome</keyword>
<protein>
    <recommendedName>
        <fullName evidence="3">Ig-like domain-containing protein</fullName>
    </recommendedName>
</protein>
<dbReference type="PROSITE" id="PS50835">
    <property type="entry name" value="IG_LIKE"/>
    <property type="match status" value="1"/>
</dbReference>
<dbReference type="Proteomes" id="UP001187343">
    <property type="component" value="Unassembled WGS sequence"/>
</dbReference>
<dbReference type="InterPro" id="IPR013783">
    <property type="entry name" value="Ig-like_fold"/>
</dbReference>
<organism evidence="4 5">
    <name type="scientific">Cirrhinus molitorella</name>
    <name type="common">mud carp</name>
    <dbReference type="NCBI Taxonomy" id="172907"/>
    <lineage>
        <taxon>Eukaryota</taxon>
        <taxon>Metazoa</taxon>
        <taxon>Chordata</taxon>
        <taxon>Craniata</taxon>
        <taxon>Vertebrata</taxon>
        <taxon>Euteleostomi</taxon>
        <taxon>Actinopterygii</taxon>
        <taxon>Neopterygii</taxon>
        <taxon>Teleostei</taxon>
        <taxon>Ostariophysi</taxon>
        <taxon>Cypriniformes</taxon>
        <taxon>Cyprinidae</taxon>
        <taxon>Labeoninae</taxon>
        <taxon>Labeonini</taxon>
        <taxon>Cirrhinus</taxon>
    </lineage>
</organism>
<dbReference type="InterPro" id="IPR036179">
    <property type="entry name" value="Ig-like_dom_sf"/>
</dbReference>
<dbReference type="InterPro" id="IPR007110">
    <property type="entry name" value="Ig-like_dom"/>
</dbReference>
<reference evidence="4" key="1">
    <citation type="submission" date="2023-08" db="EMBL/GenBank/DDBJ databases">
        <title>Chromosome-level Genome Assembly of mud carp (Cirrhinus molitorella).</title>
        <authorList>
            <person name="Liu H."/>
        </authorList>
    </citation>
    <scope>NUCLEOTIDE SEQUENCE</scope>
    <source>
        <strain evidence="4">Prfri</strain>
        <tissue evidence="4">Muscle</tissue>
    </source>
</reference>
<dbReference type="PANTHER" id="PTHR21063:SF4">
    <property type="entry name" value="CD48 ANTIGEN-RELATED"/>
    <property type="match status" value="1"/>
</dbReference>
<keyword evidence="2" id="KW-0732">Signal</keyword>
<keyword evidence="1" id="KW-1133">Transmembrane helix</keyword>
<evidence type="ECO:0000313" key="4">
    <source>
        <dbReference type="EMBL" id="KAK2906669.1"/>
    </source>
</evidence>
<dbReference type="EMBL" id="JAUYZG010000005">
    <property type="protein sequence ID" value="KAK2906669.1"/>
    <property type="molecule type" value="Genomic_DNA"/>
</dbReference>
<evidence type="ECO:0000313" key="5">
    <source>
        <dbReference type="Proteomes" id="UP001187343"/>
    </source>
</evidence>
<feature type="domain" description="Ig-like" evidence="3">
    <location>
        <begin position="126"/>
        <end position="235"/>
    </location>
</feature>
<feature type="signal peptide" evidence="2">
    <location>
        <begin position="1"/>
        <end position="19"/>
    </location>
</feature>
<dbReference type="SMART" id="SM00409">
    <property type="entry name" value="IG"/>
    <property type="match status" value="7"/>
</dbReference>
<dbReference type="PANTHER" id="PTHR21063">
    <property type="entry name" value="LFA-3"/>
    <property type="match status" value="1"/>
</dbReference>
<keyword evidence="1" id="KW-0812">Transmembrane</keyword>
<evidence type="ECO:0000259" key="3">
    <source>
        <dbReference type="PROSITE" id="PS50835"/>
    </source>
</evidence>
<keyword evidence="1" id="KW-0472">Membrane</keyword>
<dbReference type="AlphaFoldDB" id="A0AA88TTY3"/>
<evidence type="ECO:0000256" key="2">
    <source>
        <dbReference type="SAM" id="SignalP"/>
    </source>
</evidence>
<dbReference type="SUPFAM" id="SSF48726">
    <property type="entry name" value="Immunoglobulin"/>
    <property type="match status" value="7"/>
</dbReference>
<dbReference type="Gene3D" id="2.60.40.10">
    <property type="entry name" value="Immunoglobulins"/>
    <property type="match status" value="7"/>
</dbReference>
<sequence length="872" mass="97764">MKTTFRLFQILLLMCGLFGKDEKKTESLSVTEGESVTLNPDPTKIKDFFQLLWWFGENGPRIAQIDGSTISYDDEEIFRNRLLLNPTGSLTIKNIRTKHSQLYKLQIENSEGQSFMSFSVTVQESPVIDASFAETKSVSLNEGDSGTLQTDITKLDGDELIVWRFGDEGKLIYKSDIEAKSPTLYDNDEIFRDRLQLNDQTGSLTIKNMKNADSGHYRVKISSSKQIINKKFIVTVSVITGKGLSPASVAGIVVGFLLAFAAAAAMGFVYYHRKISELRKMFVSVEEGDYFILKPDAEIQRGEDIQWMFGDKDLLIAEIKGNDRQTNRYYDPDEIFKGKQELDNKTGSLTITNISTEHAGDYKLKIRGRFKWASYKTFSVKVNAKPVTVTVGYSVTLKTDLGEIQENNQILWYCEDYDHPIAKIKGGTGETPTYDDGPGGIFRNKLKLNKRTGDLTITNTIIEHDKLYKLQISTDNGITSKRFRVTVKEKPVTVTVGDSVTLNTDLGEIQENNQILWYCEDHDLPIAKIKGGTGETPTYDDGPGGIFRNKLKLDKRTGDLTIKNTTDEHDKLYKLQISTDNGITSKRFWVTVKVKTVPVIEGDSVTLNTDLHEIQKNSQILWSFGYRDSPIAKIKGRTGETPTYDDGPDRIFKDQLKLNKETGDLTITNTTAKHGGLYKLQIRTDNGITSKRFWVTVKVKTVTVIEGDPVTLKTDLPEIQENNQILWYCKGHDLPIAKIKAGTGETPTYDDGPWGIFKNTLELDKKTGDLTIKNTTDEHIGQYKLQISTDNGITSKRFRVTVKENPVPVIEGKSSTLNTGLTEIQISTGKGPTSKRLNVFAEENQVNESVTVNMPLLEYPDGANDQEAMSSL</sequence>
<feature type="transmembrane region" description="Helical" evidence="1">
    <location>
        <begin position="249"/>
        <end position="271"/>
    </location>
</feature>
<gene>
    <name evidence="4" type="ORF">Q8A67_005654</name>
</gene>
<feature type="chain" id="PRO_5041734700" description="Ig-like domain-containing protein" evidence="2">
    <location>
        <begin position="20"/>
        <end position="872"/>
    </location>
</feature>
<comment type="caution">
    <text evidence="4">The sequence shown here is derived from an EMBL/GenBank/DDBJ whole genome shotgun (WGS) entry which is preliminary data.</text>
</comment>
<dbReference type="InterPro" id="IPR003599">
    <property type="entry name" value="Ig_sub"/>
</dbReference>
<accession>A0AA88TTY3</accession>
<evidence type="ECO:0000256" key="1">
    <source>
        <dbReference type="SAM" id="Phobius"/>
    </source>
</evidence>
<name>A0AA88TTY3_9TELE</name>
<proteinExistence type="predicted"/>